<keyword evidence="5" id="KW-1185">Reference proteome</keyword>
<dbReference type="RefSeq" id="WP_117524696.1">
    <property type="nucleotide sequence ID" value="NZ_JBGKFY010000003.1"/>
</dbReference>
<dbReference type="InterPro" id="IPR009057">
    <property type="entry name" value="Homeodomain-like_sf"/>
</dbReference>
<gene>
    <name evidence="4" type="ORF">ETP43_12585</name>
</gene>
<feature type="DNA-binding region" description="H-T-H motif" evidence="2">
    <location>
        <begin position="37"/>
        <end position="56"/>
    </location>
</feature>
<name>A0A4Q1RJK0_9FIRM</name>
<dbReference type="Proteomes" id="UP000290106">
    <property type="component" value="Unassembled WGS sequence"/>
</dbReference>
<organism evidence="4 5">
    <name type="scientific">Blautia faecicola</name>
    <dbReference type="NCBI Taxonomy" id="2509240"/>
    <lineage>
        <taxon>Bacteria</taxon>
        <taxon>Bacillati</taxon>
        <taxon>Bacillota</taxon>
        <taxon>Clostridia</taxon>
        <taxon>Lachnospirales</taxon>
        <taxon>Lachnospiraceae</taxon>
        <taxon>Blautia</taxon>
    </lineage>
</organism>
<dbReference type="Pfam" id="PF14278">
    <property type="entry name" value="TetR_C_8"/>
    <property type="match status" value="1"/>
</dbReference>
<feature type="domain" description="HTH tetR-type" evidence="3">
    <location>
        <begin position="14"/>
        <end position="74"/>
    </location>
</feature>
<evidence type="ECO:0000256" key="2">
    <source>
        <dbReference type="PROSITE-ProRule" id="PRU00335"/>
    </source>
</evidence>
<sequence length="196" mass="22850">MPLTTETSSLTRGEKTKYRLAESMKECMCHTPVDAITVRQITENCGLTRQTFYRNFMDKFDLINWYFDKLLIKSFEYMGQGKTVQEGLQLKFSYIAEEKEFFRAAFRYDRQNSLREHDFQLIFRFYQDLIQLKTGAPASDDIRFLLEMYCHGSISMTIEWVLSGMAVSPEDLARLMVEAMPAKLADLFASFGVLTE</sequence>
<evidence type="ECO:0000313" key="4">
    <source>
        <dbReference type="EMBL" id="RXS75957.1"/>
    </source>
</evidence>
<protein>
    <submittedName>
        <fullName evidence="4">TetR family transcriptional regulator</fullName>
    </submittedName>
</protein>
<reference evidence="4 5" key="1">
    <citation type="submission" date="2019-01" db="EMBL/GenBank/DDBJ databases">
        <title>Blautia sp. nov. KGMB01111 isolated human feces.</title>
        <authorList>
            <person name="Park J.-E."/>
            <person name="Kim J.-S."/>
            <person name="Park S.-H."/>
        </authorList>
    </citation>
    <scope>NUCLEOTIDE SEQUENCE [LARGE SCALE GENOMIC DNA]</scope>
    <source>
        <strain evidence="4 5">KGMB01111</strain>
    </source>
</reference>
<dbReference type="PANTHER" id="PTHR43479:SF7">
    <property type="entry name" value="TETR-FAMILY TRANSCRIPTIONAL REGULATOR"/>
    <property type="match status" value="1"/>
</dbReference>
<keyword evidence="1 2" id="KW-0238">DNA-binding</keyword>
<evidence type="ECO:0000259" key="3">
    <source>
        <dbReference type="PROSITE" id="PS50977"/>
    </source>
</evidence>
<comment type="caution">
    <text evidence="4">The sequence shown here is derived from an EMBL/GenBank/DDBJ whole genome shotgun (WGS) entry which is preliminary data.</text>
</comment>
<dbReference type="EMBL" id="SDKC01000001">
    <property type="protein sequence ID" value="RXS75957.1"/>
    <property type="molecule type" value="Genomic_DNA"/>
</dbReference>
<accession>A0A4Q1RJK0</accession>
<proteinExistence type="predicted"/>
<dbReference type="InterPro" id="IPR039532">
    <property type="entry name" value="TetR_C_Firmicutes"/>
</dbReference>
<dbReference type="PANTHER" id="PTHR43479">
    <property type="entry name" value="ACREF/ENVCD OPERON REPRESSOR-RELATED"/>
    <property type="match status" value="1"/>
</dbReference>
<dbReference type="AlphaFoldDB" id="A0A4Q1RJK0"/>
<dbReference type="Gene3D" id="1.10.357.10">
    <property type="entry name" value="Tetracycline Repressor, domain 2"/>
    <property type="match status" value="1"/>
</dbReference>
<dbReference type="InterPro" id="IPR050624">
    <property type="entry name" value="HTH-type_Tx_Regulator"/>
</dbReference>
<evidence type="ECO:0000256" key="1">
    <source>
        <dbReference type="ARBA" id="ARBA00023125"/>
    </source>
</evidence>
<dbReference type="OrthoDB" id="9810250at2"/>
<dbReference type="InterPro" id="IPR001647">
    <property type="entry name" value="HTH_TetR"/>
</dbReference>
<evidence type="ECO:0000313" key="5">
    <source>
        <dbReference type="Proteomes" id="UP000290106"/>
    </source>
</evidence>
<dbReference type="GO" id="GO:0003677">
    <property type="term" value="F:DNA binding"/>
    <property type="evidence" value="ECO:0007669"/>
    <property type="project" value="UniProtKB-UniRule"/>
</dbReference>
<dbReference type="PROSITE" id="PS50977">
    <property type="entry name" value="HTH_TETR_2"/>
    <property type="match status" value="1"/>
</dbReference>
<dbReference type="SUPFAM" id="SSF46689">
    <property type="entry name" value="Homeodomain-like"/>
    <property type="match status" value="1"/>
</dbReference>